<dbReference type="Gramene" id="KCW62933">
    <property type="protein sequence ID" value="KCW62933"/>
    <property type="gene ID" value="EUGRSUZ_G00526"/>
</dbReference>
<evidence type="ECO:0000313" key="1">
    <source>
        <dbReference type="EMBL" id="KCW62933.1"/>
    </source>
</evidence>
<dbReference type="AlphaFoldDB" id="A0A059BA22"/>
<sequence>MPLAPVTCGTFYGLPFDVEVECSEHPCVDVHGLVFISVRVLVMYNAGLPDGLVVQEFLSVHVRRDGRMIGMLLPPPADAPGWV</sequence>
<reference evidence="1" key="1">
    <citation type="submission" date="2013-07" db="EMBL/GenBank/DDBJ databases">
        <title>The genome of Eucalyptus grandis.</title>
        <authorList>
            <person name="Schmutz J."/>
            <person name="Hayes R."/>
            <person name="Myburg A."/>
            <person name="Tuskan G."/>
            <person name="Grattapaglia D."/>
            <person name="Rokhsar D.S."/>
        </authorList>
    </citation>
    <scope>NUCLEOTIDE SEQUENCE</scope>
    <source>
        <tissue evidence="1">Leaf extractions</tissue>
    </source>
</reference>
<organism evidence="1">
    <name type="scientific">Eucalyptus grandis</name>
    <name type="common">Flooded gum</name>
    <dbReference type="NCBI Taxonomy" id="71139"/>
    <lineage>
        <taxon>Eukaryota</taxon>
        <taxon>Viridiplantae</taxon>
        <taxon>Streptophyta</taxon>
        <taxon>Embryophyta</taxon>
        <taxon>Tracheophyta</taxon>
        <taxon>Spermatophyta</taxon>
        <taxon>Magnoliopsida</taxon>
        <taxon>eudicotyledons</taxon>
        <taxon>Gunneridae</taxon>
        <taxon>Pentapetalae</taxon>
        <taxon>rosids</taxon>
        <taxon>malvids</taxon>
        <taxon>Myrtales</taxon>
        <taxon>Myrtaceae</taxon>
        <taxon>Myrtoideae</taxon>
        <taxon>Eucalypteae</taxon>
        <taxon>Eucalyptus</taxon>
    </lineage>
</organism>
<name>A0A059BA22_EUCGR</name>
<accession>A0A059BA22</accession>
<dbReference type="EMBL" id="KK198759">
    <property type="protein sequence ID" value="KCW62933.1"/>
    <property type="molecule type" value="Genomic_DNA"/>
</dbReference>
<dbReference type="InParanoid" id="A0A059BA22"/>
<proteinExistence type="predicted"/>
<gene>
    <name evidence="1" type="ORF">EUGRSUZ_G00526</name>
</gene>
<protein>
    <submittedName>
        <fullName evidence="1">Uncharacterized protein</fullName>
    </submittedName>
</protein>